<dbReference type="InterPro" id="IPR040072">
    <property type="entry name" value="Methyltransferase_A"/>
</dbReference>
<sequence>MVNVCSISSDKSSSVSFNLHGCYIYSLKNCHIDSHILLGMSELDLQQIATDLGQQKYRGKQLHQLLYKCKVLEIQDFNHCKYLLPTVQRNDLQEAGWKKVGRSPLHQFIKAADGTIKAPGHTQPPDTCLTLPCMSHLGYALLNYCKDYFDETSCKVSFVYVLLAGVNDAREGS</sequence>
<dbReference type="EMBL" id="JAJJMB010002922">
    <property type="protein sequence ID" value="KAI3950105.1"/>
    <property type="molecule type" value="Genomic_DNA"/>
</dbReference>
<organism evidence="2 3">
    <name type="scientific">Papaver atlanticum</name>
    <dbReference type="NCBI Taxonomy" id="357466"/>
    <lineage>
        <taxon>Eukaryota</taxon>
        <taxon>Viridiplantae</taxon>
        <taxon>Streptophyta</taxon>
        <taxon>Embryophyta</taxon>
        <taxon>Tracheophyta</taxon>
        <taxon>Spermatophyta</taxon>
        <taxon>Magnoliopsida</taxon>
        <taxon>Ranunculales</taxon>
        <taxon>Papaveraceae</taxon>
        <taxon>Papaveroideae</taxon>
        <taxon>Papaver</taxon>
    </lineage>
</organism>
<name>A0AAD4TCW1_9MAGN</name>
<protein>
    <submittedName>
        <fullName evidence="2">Uncharacterized protein</fullName>
    </submittedName>
</protein>
<dbReference type="Proteomes" id="UP001202328">
    <property type="component" value="Unassembled WGS sequence"/>
</dbReference>
<dbReference type="PANTHER" id="PTHR30544:SF5">
    <property type="entry name" value="RADICAL SAM CORE DOMAIN-CONTAINING PROTEIN"/>
    <property type="match status" value="1"/>
</dbReference>
<evidence type="ECO:0000256" key="1">
    <source>
        <dbReference type="ARBA" id="ARBA00001966"/>
    </source>
</evidence>
<evidence type="ECO:0000313" key="2">
    <source>
        <dbReference type="EMBL" id="KAI3950105.1"/>
    </source>
</evidence>
<evidence type="ECO:0000313" key="3">
    <source>
        <dbReference type="Proteomes" id="UP001202328"/>
    </source>
</evidence>
<dbReference type="GO" id="GO:0070475">
    <property type="term" value="P:rRNA base methylation"/>
    <property type="evidence" value="ECO:0007669"/>
    <property type="project" value="TreeGrafter"/>
</dbReference>
<accession>A0AAD4TCW1</accession>
<comment type="caution">
    <text evidence="2">The sequence shown here is derived from an EMBL/GenBank/DDBJ whole genome shotgun (WGS) entry which is preliminary data.</text>
</comment>
<dbReference type="Gene3D" id="1.10.150.530">
    <property type="match status" value="1"/>
</dbReference>
<gene>
    <name evidence="2" type="ORF">MKW98_008550</name>
</gene>
<reference evidence="2" key="1">
    <citation type="submission" date="2022-04" db="EMBL/GenBank/DDBJ databases">
        <title>A functionally conserved STORR gene fusion in Papaver species that diverged 16.8 million years ago.</title>
        <authorList>
            <person name="Catania T."/>
        </authorList>
    </citation>
    <scope>NUCLEOTIDE SEQUENCE</scope>
    <source>
        <strain evidence="2">S-188037</strain>
    </source>
</reference>
<proteinExistence type="predicted"/>
<keyword evidence="3" id="KW-1185">Reference proteome</keyword>
<dbReference type="PANTHER" id="PTHR30544">
    <property type="entry name" value="23S RRNA METHYLTRANSFERASE"/>
    <property type="match status" value="1"/>
</dbReference>
<dbReference type="GO" id="GO:0030488">
    <property type="term" value="P:tRNA methylation"/>
    <property type="evidence" value="ECO:0007669"/>
    <property type="project" value="TreeGrafter"/>
</dbReference>
<dbReference type="AlphaFoldDB" id="A0AAD4TCW1"/>
<comment type="cofactor">
    <cofactor evidence="1">
        <name>[4Fe-4S] cluster</name>
        <dbReference type="ChEBI" id="CHEBI:49883"/>
    </cofactor>
</comment>